<evidence type="ECO:0000313" key="1">
    <source>
        <dbReference type="EMBL" id="OZI86802.1"/>
    </source>
</evidence>
<accession>A0A261WLE9</accession>
<evidence type="ECO:0000313" key="2">
    <source>
        <dbReference type="Proteomes" id="UP000217163"/>
    </source>
</evidence>
<organism evidence="1 2">
    <name type="scientific">Pseudomonas avellanae</name>
    <dbReference type="NCBI Taxonomy" id="46257"/>
    <lineage>
        <taxon>Bacteria</taxon>
        <taxon>Pseudomonadati</taxon>
        <taxon>Pseudomonadota</taxon>
        <taxon>Gammaproteobacteria</taxon>
        <taxon>Pseudomonadales</taxon>
        <taxon>Pseudomonadaceae</taxon>
        <taxon>Pseudomonas</taxon>
    </lineage>
</organism>
<feature type="non-terminal residue" evidence="1">
    <location>
        <position position="73"/>
    </location>
</feature>
<dbReference type="AlphaFoldDB" id="A0A261WLE9"/>
<name>A0A261WLE9_9PSED</name>
<sequence>MAAQPPPRVSHDHAFAPFALTLGVSVCVAATSVAAQAIAPETTASSATDAGGQQQDPAPTASFEQWLADFRNV</sequence>
<dbReference type="EMBL" id="NKQU01000257">
    <property type="protein sequence ID" value="OZI86802.1"/>
    <property type="molecule type" value="Genomic_DNA"/>
</dbReference>
<protein>
    <submittedName>
        <fullName evidence="1">Uncharacterized protein</fullName>
    </submittedName>
</protein>
<proteinExistence type="predicted"/>
<dbReference type="Proteomes" id="UP000217163">
    <property type="component" value="Unassembled WGS sequence"/>
</dbReference>
<gene>
    <name evidence="1" type="ORF">CFN58_08670</name>
</gene>
<comment type="caution">
    <text evidence="1">The sequence shown here is derived from an EMBL/GenBank/DDBJ whole genome shotgun (WGS) entry which is preliminary data.</text>
</comment>
<reference evidence="2" key="1">
    <citation type="journal article" date="2016" name="Sci. Rep.">
        <title>Genome analysis of the kiwifruit canker pathogen Pseudomonas syringae pv. actinidiae biovar 5.</title>
        <authorList>
            <person name="Fujikawa T."/>
            <person name="Sawada H."/>
        </authorList>
    </citation>
    <scope>NUCLEOTIDE SEQUENCE [LARGE SCALE GENOMIC DNA]</scope>
    <source>
        <strain evidence="2">MAFF 212061</strain>
    </source>
</reference>